<gene>
    <name evidence="2" type="primary">ureD</name>
    <name evidence="3" type="ORF">GA0074694_1666</name>
</gene>
<dbReference type="Proteomes" id="UP000198906">
    <property type="component" value="Unassembled WGS sequence"/>
</dbReference>
<sequence>MFAAARVRASPDRHGGTVLADLHGEPPLVLRQVPDDHGAAAVYLVAGAAGPLGGDDLRLDIEVEAGATLRVRTLAASVALPGRSGAPSRSSVRALVHPGGSLDWLPEQLVAAAGCAHISHAEISLAAGATLTWREELVCGRHAEPSGDATVSMSVDHDGRALLRQSLTVGPAADGWAGPAVLGGARATGSLLQVGPAAAALPPVVRGTAARVPLVGGPAVLFTATAGDAHTLREHLTSERWPGLP</sequence>
<organism evidence="3 4">
    <name type="scientific">Micromonospora inyonensis</name>
    <dbReference type="NCBI Taxonomy" id="47866"/>
    <lineage>
        <taxon>Bacteria</taxon>
        <taxon>Bacillati</taxon>
        <taxon>Actinomycetota</taxon>
        <taxon>Actinomycetes</taxon>
        <taxon>Micromonosporales</taxon>
        <taxon>Micromonosporaceae</taxon>
        <taxon>Micromonospora</taxon>
    </lineage>
</organism>
<accession>A0A1C6RH91</accession>
<keyword evidence="2" id="KW-0996">Nickel insertion</keyword>
<dbReference type="HAMAP" id="MF_01384">
    <property type="entry name" value="UreD"/>
    <property type="match status" value="1"/>
</dbReference>
<dbReference type="AlphaFoldDB" id="A0A1C6RH91"/>
<comment type="function">
    <text evidence="2">Required for maturation of urease via the functional incorporation of the urease nickel metallocenter.</text>
</comment>
<comment type="subcellular location">
    <subcellularLocation>
        <location evidence="2">Cytoplasm</location>
    </subcellularLocation>
</comment>
<dbReference type="RefSeq" id="WP_091454857.1">
    <property type="nucleotide sequence ID" value="NZ_FMHU01000001.1"/>
</dbReference>
<keyword evidence="1 2" id="KW-0143">Chaperone</keyword>
<evidence type="ECO:0000313" key="3">
    <source>
        <dbReference type="EMBL" id="SCL16563.1"/>
    </source>
</evidence>
<reference evidence="4" key="1">
    <citation type="submission" date="2016-06" db="EMBL/GenBank/DDBJ databases">
        <authorList>
            <person name="Varghese N."/>
        </authorList>
    </citation>
    <scope>NUCLEOTIDE SEQUENCE [LARGE SCALE GENOMIC DNA]</scope>
    <source>
        <strain evidence="4">DSM 46123</strain>
    </source>
</reference>
<dbReference type="STRING" id="47866.GA0074694_1666"/>
<dbReference type="InterPro" id="IPR002669">
    <property type="entry name" value="UreD"/>
</dbReference>
<proteinExistence type="inferred from homology"/>
<name>A0A1C6RH91_9ACTN</name>
<evidence type="ECO:0000313" key="4">
    <source>
        <dbReference type="Proteomes" id="UP000198906"/>
    </source>
</evidence>
<keyword evidence="2" id="KW-0963">Cytoplasm</keyword>
<dbReference type="GO" id="GO:0016151">
    <property type="term" value="F:nickel cation binding"/>
    <property type="evidence" value="ECO:0007669"/>
    <property type="project" value="UniProtKB-UniRule"/>
</dbReference>
<evidence type="ECO:0000256" key="1">
    <source>
        <dbReference type="ARBA" id="ARBA00023186"/>
    </source>
</evidence>
<comment type="similarity">
    <text evidence="2">Belongs to the UreD family.</text>
</comment>
<keyword evidence="4" id="KW-1185">Reference proteome</keyword>
<evidence type="ECO:0000256" key="2">
    <source>
        <dbReference type="HAMAP-Rule" id="MF_01384"/>
    </source>
</evidence>
<comment type="subunit">
    <text evidence="2">UreD, UreF and UreG form a complex that acts as a GTP-hydrolysis-dependent molecular chaperone, activating the urease apoprotein by helping to assemble the nickel containing metallocenter of UreC. The UreE protein probably delivers the nickel.</text>
</comment>
<dbReference type="EMBL" id="FMHU01000001">
    <property type="protein sequence ID" value="SCL16563.1"/>
    <property type="molecule type" value="Genomic_DNA"/>
</dbReference>
<dbReference type="GO" id="GO:0005737">
    <property type="term" value="C:cytoplasm"/>
    <property type="evidence" value="ECO:0007669"/>
    <property type="project" value="UniProtKB-SubCell"/>
</dbReference>
<dbReference type="Pfam" id="PF01774">
    <property type="entry name" value="UreD"/>
    <property type="match status" value="1"/>
</dbReference>
<protein>
    <recommendedName>
        <fullName evidence="2">Urease accessory protein UreD</fullName>
    </recommendedName>
</protein>